<accession>A0A438JFP9</accession>
<reference evidence="2 3" key="1">
    <citation type="journal article" date="2018" name="PLoS Genet.">
        <title>Population sequencing reveals clonal diversity and ancestral inbreeding in the grapevine cultivar Chardonnay.</title>
        <authorList>
            <person name="Roach M.J."/>
            <person name="Johnson D.L."/>
            <person name="Bohlmann J."/>
            <person name="van Vuuren H.J."/>
            <person name="Jones S.J."/>
            <person name="Pretorius I.S."/>
            <person name="Schmidt S.A."/>
            <person name="Borneman A.R."/>
        </authorList>
    </citation>
    <scope>NUCLEOTIDE SEQUENCE [LARGE SCALE GENOMIC DNA]</scope>
    <source>
        <strain evidence="3">cv. Chardonnay</strain>
        <strain evidence="2">I10V1</strain>
        <tissue evidence="2">Leaf</tissue>
    </source>
</reference>
<name>A0A438JFP9_VITVI</name>
<dbReference type="Proteomes" id="UP000288805">
    <property type="component" value="Unassembled WGS sequence"/>
</dbReference>
<proteinExistence type="predicted"/>
<evidence type="ECO:0000313" key="3">
    <source>
        <dbReference type="Proteomes" id="UP000288805"/>
    </source>
</evidence>
<gene>
    <name evidence="2" type="ORF">CK203_021867</name>
    <name evidence="1" type="ORF">CK203_115232</name>
</gene>
<evidence type="ECO:0000313" key="2">
    <source>
        <dbReference type="EMBL" id="RVX07781.1"/>
    </source>
</evidence>
<protein>
    <submittedName>
        <fullName evidence="2">Uncharacterized protein</fullName>
    </submittedName>
</protein>
<comment type="caution">
    <text evidence="2">The sequence shown here is derived from an EMBL/GenBank/DDBJ whole genome shotgun (WGS) entry which is preliminary data.</text>
</comment>
<dbReference type="AlphaFoldDB" id="A0A438JFP9"/>
<organism evidence="2 3">
    <name type="scientific">Vitis vinifera</name>
    <name type="common">Grape</name>
    <dbReference type="NCBI Taxonomy" id="29760"/>
    <lineage>
        <taxon>Eukaryota</taxon>
        <taxon>Viridiplantae</taxon>
        <taxon>Streptophyta</taxon>
        <taxon>Embryophyta</taxon>
        <taxon>Tracheophyta</taxon>
        <taxon>Spermatophyta</taxon>
        <taxon>Magnoliopsida</taxon>
        <taxon>eudicotyledons</taxon>
        <taxon>Gunneridae</taxon>
        <taxon>Pentapetalae</taxon>
        <taxon>rosids</taxon>
        <taxon>Vitales</taxon>
        <taxon>Vitaceae</taxon>
        <taxon>Viteae</taxon>
        <taxon>Vitis</taxon>
    </lineage>
</organism>
<dbReference type="EMBL" id="QGNW01000044">
    <property type="protein sequence ID" value="RVX07781.1"/>
    <property type="molecule type" value="Genomic_DNA"/>
</dbReference>
<dbReference type="EMBL" id="QGNW01001312">
    <property type="protein sequence ID" value="RVW45786.1"/>
    <property type="molecule type" value="Genomic_DNA"/>
</dbReference>
<evidence type="ECO:0000313" key="1">
    <source>
        <dbReference type="EMBL" id="RVW45786.1"/>
    </source>
</evidence>
<sequence>MRSPDVSLHSSIQSFLLQTLRSIDLRVEGTAPICIPFSIHRILGLDSTGNGTLPKALMTLWFS</sequence>